<keyword evidence="1" id="KW-0547">Nucleotide-binding</keyword>
<dbReference type="OMA" id="HRNRLFR"/>
<gene>
    <name evidence="3" type="ORF">Dbus_chr2Lg1883</name>
</gene>
<protein>
    <submittedName>
        <fullName evidence="3">CG15399</fullName>
    </submittedName>
</protein>
<proteinExistence type="predicted"/>
<dbReference type="STRING" id="30019.A0A0M5IWP5"/>
<dbReference type="InterPro" id="IPR001806">
    <property type="entry name" value="Small_GTPase"/>
</dbReference>
<keyword evidence="4" id="KW-1185">Reference proteome</keyword>
<name>A0A0M5IWP5_DROBS</name>
<dbReference type="PANTHER" id="PTHR24073">
    <property type="entry name" value="DRAB5-RELATED"/>
    <property type="match status" value="1"/>
</dbReference>
<dbReference type="SUPFAM" id="SSF52540">
    <property type="entry name" value="P-loop containing nucleoside triphosphate hydrolases"/>
    <property type="match status" value="1"/>
</dbReference>
<dbReference type="AlphaFoldDB" id="A0A0M5IWP5"/>
<dbReference type="Pfam" id="PF00071">
    <property type="entry name" value="Ras"/>
    <property type="match status" value="1"/>
</dbReference>
<accession>A0A0M5IWP5</accession>
<dbReference type="Proteomes" id="UP000494163">
    <property type="component" value="Chromosome 2L"/>
</dbReference>
<evidence type="ECO:0000256" key="2">
    <source>
        <dbReference type="ARBA" id="ARBA00023134"/>
    </source>
</evidence>
<dbReference type="InterPro" id="IPR027417">
    <property type="entry name" value="P-loop_NTPase"/>
</dbReference>
<organism evidence="3 4">
    <name type="scientific">Drosophila busckii</name>
    <name type="common">Fruit fly</name>
    <dbReference type="NCBI Taxonomy" id="30019"/>
    <lineage>
        <taxon>Eukaryota</taxon>
        <taxon>Metazoa</taxon>
        <taxon>Ecdysozoa</taxon>
        <taxon>Arthropoda</taxon>
        <taxon>Hexapoda</taxon>
        <taxon>Insecta</taxon>
        <taxon>Pterygota</taxon>
        <taxon>Neoptera</taxon>
        <taxon>Endopterygota</taxon>
        <taxon>Diptera</taxon>
        <taxon>Brachycera</taxon>
        <taxon>Muscomorpha</taxon>
        <taxon>Ephydroidea</taxon>
        <taxon>Drosophilidae</taxon>
        <taxon>Drosophila</taxon>
    </lineage>
</organism>
<dbReference type="GO" id="GO:0003924">
    <property type="term" value="F:GTPase activity"/>
    <property type="evidence" value="ECO:0007669"/>
    <property type="project" value="InterPro"/>
</dbReference>
<sequence length="268" mass="30896">MELDNIKDVATARILLLGDVGKSVFPLSSAEFFKRLTFAGVGKSRLTDLLASSADTPTASTRTVGDVWWNVQVRLHEYPRYFGMPPTPEWTSSSSPSSSTHSAQHLSCFERSLYQPKSATCELLPYFVEFYDLKGALRLPREHRNILYRNIDGIILVYDLLDMSTHDHLHDWLYEPLRLICRHRHKRERPILKRRHVPILVVGTKMDLLNTRRLRRSGGIADQLNAEEILINCLDQNSFSAKSRNEGKLQTFLNHAIEFKQNFPARRH</sequence>
<dbReference type="GO" id="GO:0005525">
    <property type="term" value="F:GTP binding"/>
    <property type="evidence" value="ECO:0007669"/>
    <property type="project" value="UniProtKB-KW"/>
</dbReference>
<evidence type="ECO:0000313" key="3">
    <source>
        <dbReference type="EMBL" id="ALC39798.1"/>
    </source>
</evidence>
<dbReference type="EMBL" id="CP012523">
    <property type="protein sequence ID" value="ALC39798.1"/>
    <property type="molecule type" value="Genomic_DNA"/>
</dbReference>
<reference evidence="3 4" key="1">
    <citation type="submission" date="2015-08" db="EMBL/GenBank/DDBJ databases">
        <title>Ancestral chromatin configuration constrains chromatin evolution on differentiating sex chromosomes in Drosophila.</title>
        <authorList>
            <person name="Zhou Q."/>
            <person name="Bachtrog D."/>
        </authorList>
    </citation>
    <scope>NUCLEOTIDE SEQUENCE [LARGE SCALE GENOMIC DNA]</scope>
    <source>
        <tissue evidence="3">Whole larvae</tissue>
    </source>
</reference>
<evidence type="ECO:0000256" key="1">
    <source>
        <dbReference type="ARBA" id="ARBA00022741"/>
    </source>
</evidence>
<dbReference type="Gene3D" id="3.40.50.300">
    <property type="entry name" value="P-loop containing nucleotide triphosphate hydrolases"/>
    <property type="match status" value="1"/>
</dbReference>
<keyword evidence="2" id="KW-0342">GTP-binding</keyword>
<dbReference type="OrthoDB" id="5914890at2759"/>
<evidence type="ECO:0000313" key="4">
    <source>
        <dbReference type="Proteomes" id="UP000494163"/>
    </source>
</evidence>